<proteinExistence type="predicted"/>
<dbReference type="SUPFAM" id="SSF141571">
    <property type="entry name" value="Pentapeptide repeat-like"/>
    <property type="match status" value="1"/>
</dbReference>
<dbReference type="EMBL" id="FMSV02000548">
    <property type="protein sequence ID" value="SEH08306.1"/>
    <property type="molecule type" value="Genomic_DNA"/>
</dbReference>
<dbReference type="RefSeq" id="WP_289680810.1">
    <property type="nucleotide sequence ID" value="NZ_JAUCGJ010000011.1"/>
</dbReference>
<evidence type="ECO:0000313" key="3">
    <source>
        <dbReference type="EMBL" id="SEH08306.1"/>
    </source>
</evidence>
<keyword evidence="4" id="KW-1185">Reference proteome</keyword>
<organism evidence="3 4">
    <name type="scientific">Candidatus Venteria ishoeyi</name>
    <dbReference type="NCBI Taxonomy" id="1899563"/>
    <lineage>
        <taxon>Bacteria</taxon>
        <taxon>Pseudomonadati</taxon>
        <taxon>Pseudomonadota</taxon>
        <taxon>Gammaproteobacteria</taxon>
        <taxon>Thiotrichales</taxon>
        <taxon>Thiotrichaceae</taxon>
        <taxon>Venteria</taxon>
    </lineage>
</organism>
<dbReference type="Gene3D" id="2.160.20.80">
    <property type="entry name" value="E3 ubiquitin-protein ligase SopA"/>
    <property type="match status" value="1"/>
</dbReference>
<dbReference type="AlphaFoldDB" id="A0A1H6FGM0"/>
<evidence type="ECO:0000256" key="1">
    <source>
        <dbReference type="SAM" id="MobiDB-lite"/>
    </source>
</evidence>
<keyword evidence="3" id="KW-0418">Kinase</keyword>
<feature type="signal peptide" evidence="2">
    <location>
        <begin position="1"/>
        <end position="20"/>
    </location>
</feature>
<dbReference type="GO" id="GO:0004674">
    <property type="term" value="F:protein serine/threonine kinase activity"/>
    <property type="evidence" value="ECO:0007669"/>
    <property type="project" value="UniProtKB-EC"/>
</dbReference>
<keyword evidence="2" id="KW-0732">Signal</keyword>
<sequence>MNHQMTVLFMSFVLSPLCFAESTVAPETAPMQIKQAAKPAQDKNANRQQLLQSKACQECDLSGMDLSGLDLTAANLNSAILKNVNLKGANLEGADLSGANLEGADLSAAKLKGAVLFNTILYKAKLEGTDLSDRSATEIKEMTSKPVQTPPVTSRGIRG</sequence>
<gene>
    <name evidence="3" type="primary">spkB_3</name>
    <name evidence="3" type="ORF">MBHS_04197</name>
</gene>
<evidence type="ECO:0000313" key="4">
    <source>
        <dbReference type="Proteomes" id="UP000236724"/>
    </source>
</evidence>
<dbReference type="PANTHER" id="PTHR14136:SF17">
    <property type="entry name" value="BTB_POZ DOMAIN-CONTAINING PROTEIN KCTD9"/>
    <property type="match status" value="1"/>
</dbReference>
<dbReference type="InterPro" id="IPR001646">
    <property type="entry name" value="5peptide_repeat"/>
</dbReference>
<protein>
    <submittedName>
        <fullName evidence="3">Serine/threonine-protein kinase B</fullName>
        <ecNumber evidence="3">2.7.11.1</ecNumber>
    </submittedName>
</protein>
<accession>A0A1H6FGM0</accession>
<keyword evidence="3" id="KW-0808">Transferase</keyword>
<dbReference type="Pfam" id="PF00805">
    <property type="entry name" value="Pentapeptide"/>
    <property type="match status" value="2"/>
</dbReference>
<dbReference type="InterPro" id="IPR051082">
    <property type="entry name" value="Pentapeptide-BTB/POZ_domain"/>
</dbReference>
<feature type="region of interest" description="Disordered" evidence="1">
    <location>
        <begin position="140"/>
        <end position="159"/>
    </location>
</feature>
<feature type="chain" id="PRO_5014983961" evidence="2">
    <location>
        <begin position="21"/>
        <end position="159"/>
    </location>
</feature>
<dbReference type="EC" id="2.7.11.1" evidence="3"/>
<dbReference type="Proteomes" id="UP000236724">
    <property type="component" value="Unassembled WGS sequence"/>
</dbReference>
<reference evidence="3 4" key="1">
    <citation type="submission" date="2016-10" db="EMBL/GenBank/DDBJ databases">
        <authorList>
            <person name="de Groot N.N."/>
        </authorList>
    </citation>
    <scope>NUCLEOTIDE SEQUENCE [LARGE SCALE GENOMIC DNA]</scope>
    <source>
        <strain evidence="3">MBHS1</strain>
    </source>
</reference>
<name>A0A1H6FGM0_9GAMM</name>
<dbReference type="PANTHER" id="PTHR14136">
    <property type="entry name" value="BTB_POZ DOMAIN-CONTAINING PROTEIN KCTD9"/>
    <property type="match status" value="1"/>
</dbReference>
<evidence type="ECO:0000256" key="2">
    <source>
        <dbReference type="SAM" id="SignalP"/>
    </source>
</evidence>